<evidence type="ECO:0000256" key="1">
    <source>
        <dbReference type="ARBA" id="ARBA00001936"/>
    </source>
</evidence>
<dbReference type="PROSITE" id="PS51462">
    <property type="entry name" value="NUDIX"/>
    <property type="match status" value="1"/>
</dbReference>
<dbReference type="Proteomes" id="UP000605670">
    <property type="component" value="Unassembled WGS sequence"/>
</dbReference>
<dbReference type="InterPro" id="IPR045121">
    <property type="entry name" value="CoAse"/>
</dbReference>
<evidence type="ECO:0000313" key="10">
    <source>
        <dbReference type="Proteomes" id="UP000605670"/>
    </source>
</evidence>
<dbReference type="RefSeq" id="WP_229734755.1">
    <property type="nucleotide sequence ID" value="NZ_BAABKH010000010.1"/>
</dbReference>
<dbReference type="PANTHER" id="PTHR12992">
    <property type="entry name" value="NUDIX HYDROLASE"/>
    <property type="match status" value="1"/>
</dbReference>
<evidence type="ECO:0000256" key="7">
    <source>
        <dbReference type="SAM" id="MobiDB-lite"/>
    </source>
</evidence>
<evidence type="ECO:0000256" key="3">
    <source>
        <dbReference type="ARBA" id="ARBA00022723"/>
    </source>
</evidence>
<name>A0A917F074_9MICO</name>
<dbReference type="GO" id="GO:0010945">
    <property type="term" value="F:coenzyme A diphosphatase activity"/>
    <property type="evidence" value="ECO:0007669"/>
    <property type="project" value="InterPro"/>
</dbReference>
<organism evidence="9 10">
    <name type="scientific">Ornithinimicrobium tianjinense</name>
    <dbReference type="NCBI Taxonomy" id="1195761"/>
    <lineage>
        <taxon>Bacteria</taxon>
        <taxon>Bacillati</taxon>
        <taxon>Actinomycetota</taxon>
        <taxon>Actinomycetes</taxon>
        <taxon>Micrococcales</taxon>
        <taxon>Ornithinimicrobiaceae</taxon>
        <taxon>Ornithinimicrobium</taxon>
    </lineage>
</organism>
<feature type="region of interest" description="Disordered" evidence="7">
    <location>
        <begin position="63"/>
        <end position="85"/>
    </location>
</feature>
<gene>
    <name evidence="9" type="ORF">GCM10011366_01190</name>
</gene>
<reference evidence="9" key="2">
    <citation type="submission" date="2020-09" db="EMBL/GenBank/DDBJ databases">
        <authorList>
            <person name="Sun Q."/>
            <person name="Zhou Y."/>
        </authorList>
    </citation>
    <scope>NUCLEOTIDE SEQUENCE</scope>
    <source>
        <strain evidence="9">CGMCC 1.12160</strain>
    </source>
</reference>
<dbReference type="Gene3D" id="3.90.79.10">
    <property type="entry name" value="Nucleoside Triphosphate Pyrophosphohydrolase"/>
    <property type="match status" value="1"/>
</dbReference>
<keyword evidence="6" id="KW-0464">Manganese</keyword>
<protein>
    <submittedName>
        <fullName evidence="9">Coenzyme A pyrophosphatase</fullName>
    </submittedName>
</protein>
<evidence type="ECO:0000256" key="5">
    <source>
        <dbReference type="ARBA" id="ARBA00022842"/>
    </source>
</evidence>
<proteinExistence type="predicted"/>
<comment type="cofactor">
    <cofactor evidence="1">
        <name>Mn(2+)</name>
        <dbReference type="ChEBI" id="CHEBI:29035"/>
    </cofactor>
</comment>
<keyword evidence="4" id="KW-0378">Hydrolase</keyword>
<evidence type="ECO:0000256" key="6">
    <source>
        <dbReference type="ARBA" id="ARBA00023211"/>
    </source>
</evidence>
<evidence type="ECO:0000313" key="9">
    <source>
        <dbReference type="EMBL" id="GGF37446.1"/>
    </source>
</evidence>
<dbReference type="InterPro" id="IPR000086">
    <property type="entry name" value="NUDIX_hydrolase_dom"/>
</dbReference>
<reference evidence="9" key="1">
    <citation type="journal article" date="2014" name="Int. J. Syst. Evol. Microbiol.">
        <title>Complete genome sequence of Corynebacterium casei LMG S-19264T (=DSM 44701T), isolated from a smear-ripened cheese.</title>
        <authorList>
            <consortium name="US DOE Joint Genome Institute (JGI-PGF)"/>
            <person name="Walter F."/>
            <person name="Albersmeier A."/>
            <person name="Kalinowski J."/>
            <person name="Ruckert C."/>
        </authorList>
    </citation>
    <scope>NUCLEOTIDE SEQUENCE</scope>
    <source>
        <strain evidence="9">CGMCC 1.12160</strain>
    </source>
</reference>
<dbReference type="CDD" id="cd03426">
    <property type="entry name" value="NUDIX_CoAse_Nudt7"/>
    <property type="match status" value="1"/>
</dbReference>
<keyword evidence="3" id="KW-0479">Metal-binding</keyword>
<dbReference type="EMBL" id="BMEM01000001">
    <property type="protein sequence ID" value="GGF37446.1"/>
    <property type="molecule type" value="Genomic_DNA"/>
</dbReference>
<evidence type="ECO:0000256" key="2">
    <source>
        <dbReference type="ARBA" id="ARBA00001946"/>
    </source>
</evidence>
<evidence type="ECO:0000259" key="8">
    <source>
        <dbReference type="PROSITE" id="PS51462"/>
    </source>
</evidence>
<accession>A0A917F074</accession>
<keyword evidence="5" id="KW-0460">Magnesium</keyword>
<feature type="domain" description="Nudix hydrolase" evidence="8">
    <location>
        <begin position="35"/>
        <end position="175"/>
    </location>
</feature>
<dbReference type="Pfam" id="PF00293">
    <property type="entry name" value="NUDIX"/>
    <property type="match status" value="1"/>
</dbReference>
<evidence type="ECO:0000256" key="4">
    <source>
        <dbReference type="ARBA" id="ARBA00022801"/>
    </source>
</evidence>
<dbReference type="SUPFAM" id="SSF55811">
    <property type="entry name" value="Nudix"/>
    <property type="match status" value="1"/>
</dbReference>
<dbReference type="AlphaFoldDB" id="A0A917F074"/>
<comment type="cofactor">
    <cofactor evidence="2">
        <name>Mg(2+)</name>
        <dbReference type="ChEBI" id="CHEBI:18420"/>
    </cofactor>
</comment>
<comment type="caution">
    <text evidence="9">The sequence shown here is derived from an EMBL/GenBank/DDBJ whole genome shotgun (WGS) entry which is preliminary data.</text>
</comment>
<sequence>MTTYPPPAWLTGLADRLPTLDREAFSRFRPPPEGGERHSAVLMLFAPGDAEPEDTTVVITERSHSMRRHAGQPAFPGGGTEPGDADAVHTALREAWEEIGLESSGVEVLGQLPTLHLSVSGYDVTPVLAWWRRPAPETLWAKDPREVARVLRPSVASLVAPEARFQVRHPSGFVGPAWDVEGLLVWGFTGGILDRVLDLGGVAQPWDRGRTRELRL</sequence>
<dbReference type="PANTHER" id="PTHR12992:SF11">
    <property type="entry name" value="MITOCHONDRIAL COENZYME A DIPHOSPHATASE NUDT8"/>
    <property type="match status" value="1"/>
</dbReference>
<dbReference type="GO" id="GO:0046872">
    <property type="term" value="F:metal ion binding"/>
    <property type="evidence" value="ECO:0007669"/>
    <property type="project" value="UniProtKB-KW"/>
</dbReference>
<dbReference type="InterPro" id="IPR015797">
    <property type="entry name" value="NUDIX_hydrolase-like_dom_sf"/>
</dbReference>
<keyword evidence="10" id="KW-1185">Reference proteome</keyword>